<evidence type="ECO:0000256" key="3">
    <source>
        <dbReference type="SAM" id="SignalP"/>
    </source>
</evidence>
<dbReference type="PROSITE" id="PS00922">
    <property type="entry name" value="TRANSGLYCOSYLASE"/>
    <property type="match status" value="1"/>
</dbReference>
<dbReference type="EMBL" id="JACJQY010000012">
    <property type="protein sequence ID" value="MBD2317163.1"/>
    <property type="molecule type" value="Genomic_DNA"/>
</dbReference>
<dbReference type="CDD" id="cd13401">
    <property type="entry name" value="Slt70-like"/>
    <property type="match status" value="1"/>
</dbReference>
<dbReference type="Pfam" id="PF13174">
    <property type="entry name" value="TPR_6"/>
    <property type="match status" value="3"/>
</dbReference>
<protein>
    <submittedName>
        <fullName evidence="5">Transglycosylase SLT domain-containing protein</fullName>
    </submittedName>
</protein>
<dbReference type="RefSeq" id="WP_190578054.1">
    <property type="nucleotide sequence ID" value="NZ_CAWPQU010000004.1"/>
</dbReference>
<evidence type="ECO:0000259" key="4">
    <source>
        <dbReference type="Pfam" id="PF01464"/>
    </source>
</evidence>
<dbReference type="SUPFAM" id="SSF53955">
    <property type="entry name" value="Lysozyme-like"/>
    <property type="match status" value="1"/>
</dbReference>
<dbReference type="Pfam" id="PF01464">
    <property type="entry name" value="SLT"/>
    <property type="match status" value="1"/>
</dbReference>
<evidence type="ECO:0000313" key="5">
    <source>
        <dbReference type="EMBL" id="MBD2317163.1"/>
    </source>
</evidence>
<dbReference type="Gene3D" id="1.25.40.10">
    <property type="entry name" value="Tetratricopeptide repeat domain"/>
    <property type="match status" value="2"/>
</dbReference>
<feature type="chain" id="PRO_5046383525" evidence="3">
    <location>
        <begin position="19"/>
        <end position="718"/>
    </location>
</feature>
<comment type="caution">
    <text evidence="5">The sequence shown here is derived from an EMBL/GenBank/DDBJ whole genome shotgun (WGS) entry which is preliminary data.</text>
</comment>
<comment type="similarity">
    <text evidence="1">Belongs to the transglycosylase Slt family.</text>
</comment>
<evidence type="ECO:0000256" key="2">
    <source>
        <dbReference type="ARBA" id="ARBA00022729"/>
    </source>
</evidence>
<feature type="domain" description="Transglycosylase SLT" evidence="4">
    <location>
        <begin position="554"/>
        <end position="662"/>
    </location>
</feature>
<dbReference type="InterPro" id="IPR008939">
    <property type="entry name" value="Lytic_TGlycosylase_superhlx_U"/>
</dbReference>
<dbReference type="SUPFAM" id="SSF48435">
    <property type="entry name" value="Bacterial muramidases"/>
    <property type="match status" value="1"/>
</dbReference>
<organism evidence="5 6">
    <name type="scientific">Phormidium tenue FACHB-1050</name>
    <dbReference type="NCBI Taxonomy" id="2692857"/>
    <lineage>
        <taxon>Bacteria</taxon>
        <taxon>Bacillati</taxon>
        <taxon>Cyanobacteriota</taxon>
        <taxon>Cyanophyceae</taxon>
        <taxon>Oscillatoriophycideae</taxon>
        <taxon>Oscillatoriales</taxon>
        <taxon>Oscillatoriaceae</taxon>
        <taxon>Phormidium</taxon>
    </lineage>
</organism>
<dbReference type="InterPro" id="IPR023346">
    <property type="entry name" value="Lysozyme-like_dom_sf"/>
</dbReference>
<dbReference type="InterPro" id="IPR019734">
    <property type="entry name" value="TPR_rpt"/>
</dbReference>
<dbReference type="PANTHER" id="PTHR37423:SF5">
    <property type="entry name" value="SOLUBLE LYTIC MUREIN TRANSGLYCOSYLASE"/>
    <property type="match status" value="1"/>
</dbReference>
<gene>
    <name evidence="5" type="ORF">H6G05_09935</name>
</gene>
<sequence>MRWSIVLMLSATLAGASAPLITASSESDLTLNASLANSRDNKSFDPLTYTPIDQRLAKLETQAKQQSSGNTDIDRVRARMVIADIHLNNRKPREAIAALDKLETEYPILADYVLLKRAQAQTQLRDLPSATATWQQILAKFPDSPASAEAMFALGQNQQLLQNFPSHPRSQQVALRLHAQTPNRVDLMVHLATYFSDSKEIVPILNRLVASSPSLTADQWWAIAEGYYNNFEFGKAANAYSRATVNPSTAYNYARSLHRGKQIDAAIIAYNRVVQQFPKSPQAPRALIRITQIDSPQAAIAATDRIVANYPDTAGEALGIKAAILQDKLGSPKAASDVRNLLLSRYGSSNDAGELRWRIAKGQARSGQIKNAIATVDALIANSPNSDFTAEASFWSGKWANQIGDKAKAKTLFEFTIRQHPDSYYAWRSASSLGWNVGTFTTARYVAPAIALPSARQPLPAGSAKLQELYILGLDRDARSQWLTELRGKRNLEPKEIFTDGVLRVANQDNLMGIRTLESLNWIDVSNAQKAEIVQLKQHPAYIHSLYPFHYWDLISNWANERKLSPALVIGLMRQESRFEPQIRSRSGAIGLMQIMPDTGSWIASKKGVNSYNLDRPEDNINFGTWYLDYTHGRYGNNSMLAVASYNAGPGAVGRWVEARGVGDPDEFVNNIPYDETRDYVSKVLGNYWNYLRLYSPSVQKQIMALEQSKNLNANSKF</sequence>
<reference evidence="5 6" key="1">
    <citation type="journal article" date="2020" name="ISME J.">
        <title>Comparative genomics reveals insights into cyanobacterial evolution and habitat adaptation.</title>
        <authorList>
            <person name="Chen M.Y."/>
            <person name="Teng W.K."/>
            <person name="Zhao L."/>
            <person name="Hu C.X."/>
            <person name="Zhou Y.K."/>
            <person name="Han B.P."/>
            <person name="Song L.R."/>
            <person name="Shu W.S."/>
        </authorList>
    </citation>
    <scope>NUCLEOTIDE SEQUENCE [LARGE SCALE GENOMIC DNA]</scope>
    <source>
        <strain evidence="5 6">FACHB-1050</strain>
    </source>
</reference>
<name>A0ABR8C8P6_9CYAN</name>
<feature type="signal peptide" evidence="3">
    <location>
        <begin position="1"/>
        <end position="18"/>
    </location>
</feature>
<proteinExistence type="inferred from homology"/>
<keyword evidence="6" id="KW-1185">Reference proteome</keyword>
<dbReference type="InterPro" id="IPR000189">
    <property type="entry name" value="Transglyc_AS"/>
</dbReference>
<keyword evidence="2 3" id="KW-0732">Signal</keyword>
<dbReference type="PANTHER" id="PTHR37423">
    <property type="entry name" value="SOLUBLE LYTIC MUREIN TRANSGLYCOSYLASE-RELATED"/>
    <property type="match status" value="1"/>
</dbReference>
<dbReference type="Proteomes" id="UP000618445">
    <property type="component" value="Unassembled WGS sequence"/>
</dbReference>
<dbReference type="Gene3D" id="1.10.530.10">
    <property type="match status" value="1"/>
</dbReference>
<dbReference type="InterPro" id="IPR008258">
    <property type="entry name" value="Transglycosylase_SLT_dom_1"/>
</dbReference>
<accession>A0ABR8C8P6</accession>
<evidence type="ECO:0000256" key="1">
    <source>
        <dbReference type="ARBA" id="ARBA00007734"/>
    </source>
</evidence>
<dbReference type="InterPro" id="IPR011990">
    <property type="entry name" value="TPR-like_helical_dom_sf"/>
</dbReference>
<evidence type="ECO:0000313" key="6">
    <source>
        <dbReference type="Proteomes" id="UP000618445"/>
    </source>
</evidence>